<feature type="compositionally biased region" description="Basic and acidic residues" evidence="19">
    <location>
        <begin position="21"/>
        <end position="48"/>
    </location>
</feature>
<dbReference type="PRINTS" id="PR00406">
    <property type="entry name" value="CYTB5RDTASE"/>
</dbReference>
<feature type="region of interest" description="Disordered" evidence="19">
    <location>
        <begin position="1"/>
        <end position="89"/>
    </location>
</feature>
<dbReference type="InterPro" id="IPR001709">
    <property type="entry name" value="Flavoprot_Pyr_Nucl_cyt_Rdtase"/>
</dbReference>
<evidence type="ECO:0000256" key="13">
    <source>
        <dbReference type="ARBA" id="ARBA00022827"/>
    </source>
</evidence>
<dbReference type="GO" id="GO:0030151">
    <property type="term" value="F:molybdenum ion binding"/>
    <property type="evidence" value="ECO:0007669"/>
    <property type="project" value="InterPro"/>
</dbReference>
<evidence type="ECO:0000256" key="10">
    <source>
        <dbReference type="ARBA" id="ARBA00022617"/>
    </source>
</evidence>
<dbReference type="EMBL" id="KV722491">
    <property type="protein sequence ID" value="OCH87284.1"/>
    <property type="molecule type" value="Genomic_DNA"/>
</dbReference>
<comment type="similarity">
    <text evidence="5">Belongs to the nitrate reductase family.</text>
</comment>
<comment type="cofactor">
    <cofactor evidence="1">
        <name>Mo-molybdopterin</name>
        <dbReference type="ChEBI" id="CHEBI:71302"/>
    </cofactor>
</comment>
<dbReference type="GO" id="GO:0043546">
    <property type="term" value="F:molybdopterin cofactor binding"/>
    <property type="evidence" value="ECO:0007669"/>
    <property type="project" value="InterPro"/>
</dbReference>
<evidence type="ECO:0000259" key="21">
    <source>
        <dbReference type="PROSITE" id="PS51384"/>
    </source>
</evidence>
<feature type="compositionally biased region" description="Basic and acidic residues" evidence="19">
    <location>
        <begin position="74"/>
        <end position="83"/>
    </location>
</feature>
<evidence type="ECO:0000259" key="20">
    <source>
        <dbReference type="PROSITE" id="PS50255"/>
    </source>
</evidence>
<feature type="domain" description="Cytochrome b5 heme-binding" evidence="20">
    <location>
        <begin position="707"/>
        <end position="803"/>
    </location>
</feature>
<dbReference type="Pfam" id="PF00970">
    <property type="entry name" value="FAD_binding_6"/>
    <property type="match status" value="1"/>
</dbReference>
<dbReference type="InterPro" id="IPR039261">
    <property type="entry name" value="FNR_nucleotide-bd"/>
</dbReference>
<evidence type="ECO:0000256" key="12">
    <source>
        <dbReference type="ARBA" id="ARBA00022723"/>
    </source>
</evidence>
<dbReference type="Gene3D" id="3.90.420.10">
    <property type="entry name" value="Oxidoreductase, molybdopterin-binding domain"/>
    <property type="match status" value="1"/>
</dbReference>
<dbReference type="InterPro" id="IPR036400">
    <property type="entry name" value="Cyt_B5-like_heme/steroid_sf"/>
</dbReference>
<feature type="region of interest" description="Disordered" evidence="19">
    <location>
        <begin position="682"/>
        <end position="708"/>
    </location>
</feature>
<keyword evidence="12" id="KW-0479">Metal-binding</keyword>
<keyword evidence="18" id="KW-0175">Coiled coil</keyword>
<comment type="catalytic activity">
    <reaction evidence="17">
        <text>nitrite + NADP(+) + H2O = nitrate + NADPH + H(+)</text>
        <dbReference type="Rhea" id="RHEA:19061"/>
        <dbReference type="ChEBI" id="CHEBI:15377"/>
        <dbReference type="ChEBI" id="CHEBI:15378"/>
        <dbReference type="ChEBI" id="CHEBI:16301"/>
        <dbReference type="ChEBI" id="CHEBI:17632"/>
        <dbReference type="ChEBI" id="CHEBI:57783"/>
        <dbReference type="ChEBI" id="CHEBI:58349"/>
        <dbReference type="EC" id="1.7.1.3"/>
    </reaction>
</comment>
<keyword evidence="13" id="KW-0274">FAD</keyword>
<dbReference type="InterPro" id="IPR017938">
    <property type="entry name" value="Riboflavin_synthase-like_b-brl"/>
</dbReference>
<feature type="region of interest" description="Disordered" evidence="19">
    <location>
        <begin position="158"/>
        <end position="221"/>
    </location>
</feature>
<feature type="compositionally biased region" description="Basic and acidic residues" evidence="19">
    <location>
        <begin position="162"/>
        <end position="221"/>
    </location>
</feature>
<evidence type="ECO:0000256" key="8">
    <source>
        <dbReference type="ARBA" id="ARBA00015499"/>
    </source>
</evidence>
<dbReference type="Pfam" id="PF00174">
    <property type="entry name" value="Oxidored_molyb"/>
    <property type="match status" value="1"/>
</dbReference>
<dbReference type="CDD" id="cd06183">
    <property type="entry name" value="cyt_b5_reduct_like"/>
    <property type="match status" value="1"/>
</dbReference>
<feature type="compositionally biased region" description="Basic and acidic residues" evidence="19">
    <location>
        <begin position="125"/>
        <end position="138"/>
    </location>
</feature>
<dbReference type="PANTHER" id="PTHR19372">
    <property type="entry name" value="SULFITE REDUCTASE"/>
    <property type="match status" value="1"/>
</dbReference>
<dbReference type="SUPFAM" id="SSF55856">
    <property type="entry name" value="Cytochrome b5-like heme/steroid binding domain"/>
    <property type="match status" value="1"/>
</dbReference>
<evidence type="ECO:0000313" key="23">
    <source>
        <dbReference type="Proteomes" id="UP000250043"/>
    </source>
</evidence>
<dbReference type="GO" id="GO:0042128">
    <property type="term" value="P:nitrate assimilation"/>
    <property type="evidence" value="ECO:0007669"/>
    <property type="project" value="UniProtKB-KW"/>
</dbReference>
<keyword evidence="16" id="KW-0534">Nitrate assimilation</keyword>
<dbReference type="Gene3D" id="3.10.120.10">
    <property type="entry name" value="Cytochrome b5-like heme/steroid binding domain"/>
    <property type="match status" value="1"/>
</dbReference>
<dbReference type="PRINTS" id="PR00407">
    <property type="entry name" value="EUMOPTERIN"/>
</dbReference>
<dbReference type="InterPro" id="IPR022407">
    <property type="entry name" value="OxRdtase_Mopterin_BS"/>
</dbReference>
<dbReference type="EC" id="1.7.1.3" evidence="7"/>
<comment type="cofactor">
    <cofactor evidence="3">
        <name>FAD</name>
        <dbReference type="ChEBI" id="CHEBI:57692"/>
    </cofactor>
</comment>
<evidence type="ECO:0000256" key="2">
    <source>
        <dbReference type="ARBA" id="ARBA00001971"/>
    </source>
</evidence>
<dbReference type="SMART" id="SM01117">
    <property type="entry name" value="Cyt-b5"/>
    <property type="match status" value="1"/>
</dbReference>
<comment type="function">
    <text evidence="4">Nitrate reductase is a key enzyme involved in the first step of nitrate assimilation in plants, fungi and bacteria.</text>
</comment>
<dbReference type="PRINTS" id="PR00371">
    <property type="entry name" value="FPNCR"/>
</dbReference>
<reference evidence="22 23" key="1">
    <citation type="submission" date="2016-07" db="EMBL/GenBank/DDBJ databases">
        <title>Draft genome of the white-rot fungus Obba rivulosa 3A-2.</title>
        <authorList>
            <consortium name="DOE Joint Genome Institute"/>
            <person name="Miettinen O."/>
            <person name="Riley R."/>
            <person name="Acob R."/>
            <person name="Barry K."/>
            <person name="Cullen D."/>
            <person name="De Vries R."/>
            <person name="Hainaut M."/>
            <person name="Hatakka A."/>
            <person name="Henrissat B."/>
            <person name="Hilden K."/>
            <person name="Kuo R."/>
            <person name="Labutti K."/>
            <person name="Lipzen A."/>
            <person name="Makela M.R."/>
            <person name="Sandor L."/>
            <person name="Spatafora J.W."/>
            <person name="Grigoriev I.V."/>
            <person name="Hibbett D.S."/>
        </authorList>
    </citation>
    <scope>NUCLEOTIDE SEQUENCE [LARGE SCALE GENOMIC DNA]</scope>
    <source>
        <strain evidence="22 23">3A-2</strain>
    </source>
</reference>
<keyword evidence="15" id="KW-0408">Iron</keyword>
<name>A0A8E2ASP3_9APHY</name>
<evidence type="ECO:0000256" key="11">
    <source>
        <dbReference type="ARBA" id="ARBA00022630"/>
    </source>
</evidence>
<dbReference type="InterPro" id="IPR017927">
    <property type="entry name" value="FAD-bd_FR_type"/>
</dbReference>
<dbReference type="OrthoDB" id="432685at2759"/>
<dbReference type="PROSITE" id="PS00559">
    <property type="entry name" value="MOLYBDOPTERIN_EUK"/>
    <property type="match status" value="1"/>
</dbReference>
<dbReference type="GO" id="GO:0020037">
    <property type="term" value="F:heme binding"/>
    <property type="evidence" value="ECO:0007669"/>
    <property type="project" value="TreeGrafter"/>
</dbReference>
<dbReference type="InterPro" id="IPR001433">
    <property type="entry name" value="OxRdtase_FAD/NAD-bd"/>
</dbReference>
<evidence type="ECO:0000256" key="1">
    <source>
        <dbReference type="ARBA" id="ARBA00001924"/>
    </source>
</evidence>
<dbReference type="GO" id="GO:0008482">
    <property type="term" value="F:sulfite oxidase activity"/>
    <property type="evidence" value="ECO:0007669"/>
    <property type="project" value="TreeGrafter"/>
</dbReference>
<dbReference type="Pfam" id="PF00173">
    <property type="entry name" value="Cyt-b5"/>
    <property type="match status" value="1"/>
</dbReference>
<dbReference type="InterPro" id="IPR005066">
    <property type="entry name" value="MoCF_OxRdtse_dimer"/>
</dbReference>
<dbReference type="SUPFAM" id="SSF52343">
    <property type="entry name" value="Ferredoxin reductase-like, C-terminal NADP-linked domain"/>
    <property type="match status" value="1"/>
</dbReference>
<accession>A0A8E2ASP3</accession>
<dbReference type="SUPFAM" id="SSF56524">
    <property type="entry name" value="Oxidoreductase molybdopterin-binding domain"/>
    <property type="match status" value="1"/>
</dbReference>
<dbReference type="InterPro" id="IPR000572">
    <property type="entry name" value="OxRdtase_Mopterin-bd_dom"/>
</dbReference>
<dbReference type="Gene3D" id="3.40.50.80">
    <property type="entry name" value="Nucleotide-binding domain of ferredoxin-NADP reductase (FNR) module"/>
    <property type="match status" value="1"/>
</dbReference>
<comment type="cofactor">
    <cofactor evidence="2">
        <name>heme</name>
        <dbReference type="ChEBI" id="CHEBI:30413"/>
    </cofactor>
</comment>
<gene>
    <name evidence="22" type="ORF">OBBRIDRAFT_827798</name>
</gene>
<keyword evidence="23" id="KW-1185">Reference proteome</keyword>
<evidence type="ECO:0000256" key="3">
    <source>
        <dbReference type="ARBA" id="ARBA00001974"/>
    </source>
</evidence>
<dbReference type="Proteomes" id="UP000250043">
    <property type="component" value="Unassembled WGS sequence"/>
</dbReference>
<organism evidence="22 23">
    <name type="scientific">Obba rivulosa</name>
    <dbReference type="NCBI Taxonomy" id="1052685"/>
    <lineage>
        <taxon>Eukaryota</taxon>
        <taxon>Fungi</taxon>
        <taxon>Dikarya</taxon>
        <taxon>Basidiomycota</taxon>
        <taxon>Agaricomycotina</taxon>
        <taxon>Agaricomycetes</taxon>
        <taxon>Polyporales</taxon>
        <taxon>Gelatoporiaceae</taxon>
        <taxon>Obba</taxon>
    </lineage>
</organism>
<dbReference type="PANTHER" id="PTHR19372:SF7">
    <property type="entry name" value="SULFITE OXIDASE, MITOCHONDRIAL"/>
    <property type="match status" value="1"/>
</dbReference>
<evidence type="ECO:0000256" key="5">
    <source>
        <dbReference type="ARBA" id="ARBA00006253"/>
    </source>
</evidence>
<evidence type="ECO:0000256" key="14">
    <source>
        <dbReference type="ARBA" id="ARBA00023002"/>
    </source>
</evidence>
<evidence type="ECO:0000256" key="16">
    <source>
        <dbReference type="ARBA" id="ARBA00023063"/>
    </source>
</evidence>
<evidence type="ECO:0000256" key="4">
    <source>
        <dbReference type="ARBA" id="ARBA00003838"/>
    </source>
</evidence>
<evidence type="ECO:0000256" key="15">
    <source>
        <dbReference type="ARBA" id="ARBA00023004"/>
    </source>
</evidence>
<dbReference type="SUPFAM" id="SSF63380">
    <property type="entry name" value="Riboflavin synthase domain-like"/>
    <property type="match status" value="1"/>
</dbReference>
<keyword evidence="14" id="KW-0560">Oxidoreductase</keyword>
<keyword evidence="9" id="KW-0500">Molybdenum</keyword>
<dbReference type="GO" id="GO:0050464">
    <property type="term" value="F:nitrate reductase (NADPH) activity"/>
    <property type="evidence" value="ECO:0007669"/>
    <property type="project" value="UniProtKB-EC"/>
</dbReference>
<dbReference type="SUPFAM" id="SSF81296">
    <property type="entry name" value="E set domains"/>
    <property type="match status" value="1"/>
</dbReference>
<evidence type="ECO:0000313" key="22">
    <source>
        <dbReference type="EMBL" id="OCH87284.1"/>
    </source>
</evidence>
<dbReference type="PROSITE" id="PS51384">
    <property type="entry name" value="FAD_FR"/>
    <property type="match status" value="1"/>
</dbReference>
<dbReference type="AlphaFoldDB" id="A0A8E2ASP3"/>
<dbReference type="InterPro" id="IPR008333">
    <property type="entry name" value="Cbr1-like_FAD-bd_dom"/>
</dbReference>
<evidence type="ECO:0000256" key="19">
    <source>
        <dbReference type="SAM" id="MobiDB-lite"/>
    </source>
</evidence>
<evidence type="ECO:0000256" key="9">
    <source>
        <dbReference type="ARBA" id="ARBA00022505"/>
    </source>
</evidence>
<proteinExistence type="inferred from homology"/>
<dbReference type="InterPro" id="IPR014756">
    <property type="entry name" value="Ig_E-set"/>
</dbReference>
<dbReference type="InterPro" id="IPR001199">
    <property type="entry name" value="Cyt_B5-like_heme/steroid-bd"/>
</dbReference>
<evidence type="ECO:0000256" key="7">
    <source>
        <dbReference type="ARBA" id="ARBA00012673"/>
    </source>
</evidence>
<protein>
    <recommendedName>
        <fullName evidence="8">Nitrate reductase [NADPH]</fullName>
        <ecNumber evidence="7">1.7.1.3</ecNumber>
    </recommendedName>
</protein>
<keyword evidence="10" id="KW-0349">Heme</keyword>
<dbReference type="PROSITE" id="PS50255">
    <property type="entry name" value="CYTOCHROME_B5_2"/>
    <property type="match status" value="1"/>
</dbReference>
<dbReference type="Gene3D" id="2.60.40.650">
    <property type="match status" value="1"/>
</dbReference>
<keyword evidence="11" id="KW-0285">Flavoprotein</keyword>
<feature type="region of interest" description="Disordered" evidence="19">
    <location>
        <begin position="102"/>
        <end position="138"/>
    </location>
</feature>
<dbReference type="Pfam" id="PF03404">
    <property type="entry name" value="Mo-co_dimer"/>
    <property type="match status" value="1"/>
</dbReference>
<dbReference type="Pfam" id="PF00175">
    <property type="entry name" value="NAD_binding_1"/>
    <property type="match status" value="1"/>
</dbReference>
<dbReference type="GO" id="GO:0006790">
    <property type="term" value="P:sulfur compound metabolic process"/>
    <property type="evidence" value="ECO:0007669"/>
    <property type="project" value="TreeGrafter"/>
</dbReference>
<feature type="coiled-coil region" evidence="18">
    <location>
        <begin position="804"/>
        <end position="834"/>
    </location>
</feature>
<dbReference type="InterPro" id="IPR036374">
    <property type="entry name" value="OxRdtase_Mopterin-bd_sf"/>
</dbReference>
<evidence type="ECO:0000256" key="17">
    <source>
        <dbReference type="ARBA" id="ARBA00049155"/>
    </source>
</evidence>
<dbReference type="Gene3D" id="2.40.30.10">
    <property type="entry name" value="Translation factors"/>
    <property type="match status" value="1"/>
</dbReference>
<comment type="subunit">
    <text evidence="6">Homodimer.</text>
</comment>
<feature type="domain" description="FAD-binding FR-type" evidence="21">
    <location>
        <begin position="836"/>
        <end position="955"/>
    </location>
</feature>
<sequence length="1105" mass="124714">MDAFFEHPTPTSMSARPPWRTPHDVRLQPPDVYHEIAARSRGADDTSRHRPLKFTSWDGGRKAGTYGDPAHAGHHPDDAHPPEGEAENSALIVGKKLWERTKQDVEEKGGWEAILKDGSTALTVRDVKKATPNSKRLDPQHHAFARFVLPIAESALKSQEWPGKKHEDDKEENKEDDKAKKKSSKDKEVDGSDQEKQDDQEDAKEKTKDKNDKEDAKPDPAMERFTVALTAEMHASKTLRNNDGKVIEPLKLLDGDFLAQLESTVSVEDQATPDSWIPRSSHLLRLTGKHPLNAEPNLSALHGVGMITPTKLHYVRSHGAVPPLDWNMHILSVMVFSEGGRQKTRDWTMDDLVEGQFPVSEFPVTFACDGNRRKEVNMIKRSAAFNWSAAGVSTCVWRGVHVRDVLIASGLTQQPENERWFLNYEGADEPSEGAYATSIPLAYAMDPANDVMLVFGQNGRVLHPDHGYPLRSIIPGMVGGRHVKWLKKVWVSKHPNDSHYHIWDNKVVPSFIDSKEHPLASIFFHHEDTAVYQQALQSIICKPAHDERVPLPSGQRAFEQAYTLEGFAYDGAGSCVQRIELTLDGGKTWKYCLKKFLDAPLRHGTKHWAWVFWFCEVTIGELVNCEEIALRAWDTKNNTQPEHIIWNYMGMMNNAWYRVRSMLETHPETLEPVIHFRHPVAPGNEEGGWMTPNPEDERTEESGGQSDKEFSLEEISKHNKTEDAWLILDGKVYDVTSVLSWHPGGAQAILAYAGKATVDSTNQYKGIHDNCTYFSVYISWFTINRSSEDANSKQDECLIGTLSKEGIEAMENDAERTARELKEVKERRKSFALQPDAYIPAKLIRRVEKNEDTRLYTFELPKEPNGENGVLGLPVGQHVQIALHFKDQSVIRSYTPTRPVLPSEEDGTFDLLVKTYLPSEHGPFPPGGTISNYLDTMQEGEEIDIMGPNGGIEYEGRGIFKIDGKNHHFRRASRINLVAGGSGLTPHWQLIHAILSDKEDQTRISLIDSNKTHEDILLHEELQEYADEEPERFQLWHVLSSPPKDKEWTYSTGHLDKDIMQQHFFPAEDNDVAAFLCGPPGLIEKAAVPGLKELGFEEGKTFFGF</sequence>
<evidence type="ECO:0000256" key="6">
    <source>
        <dbReference type="ARBA" id="ARBA00011738"/>
    </source>
</evidence>
<dbReference type="InterPro" id="IPR008335">
    <property type="entry name" value="Mopterin_OxRdtase_euk"/>
</dbReference>
<evidence type="ECO:0000256" key="18">
    <source>
        <dbReference type="SAM" id="Coils"/>
    </source>
</evidence>